<dbReference type="AlphaFoldDB" id="J9GS05"/>
<sequence>MFSYNLTLCRGGGISRLRAAIRRRYRLRGFPFPCD</sequence>
<name>J9GS05_9ZZZZ</name>
<accession>J9GS05</accession>
<organism evidence="1">
    <name type="scientific">gut metagenome</name>
    <dbReference type="NCBI Taxonomy" id="749906"/>
    <lineage>
        <taxon>unclassified sequences</taxon>
        <taxon>metagenomes</taxon>
        <taxon>organismal metagenomes</taxon>
    </lineage>
</organism>
<proteinExistence type="predicted"/>
<protein>
    <submittedName>
        <fullName evidence="1">Uncharacterized protein</fullName>
    </submittedName>
</protein>
<comment type="caution">
    <text evidence="1">The sequence shown here is derived from an EMBL/GenBank/DDBJ whole genome shotgun (WGS) entry which is preliminary data.</text>
</comment>
<reference evidence="1" key="1">
    <citation type="journal article" date="2012" name="PLoS ONE">
        <title>Gene sets for utilization of primary and secondary nutrition supplies in the distal gut of endangered iberian lynx.</title>
        <authorList>
            <person name="Alcaide M."/>
            <person name="Messina E."/>
            <person name="Richter M."/>
            <person name="Bargiela R."/>
            <person name="Peplies J."/>
            <person name="Huws S.A."/>
            <person name="Newbold C.J."/>
            <person name="Golyshin P.N."/>
            <person name="Simon M.A."/>
            <person name="Lopez G."/>
            <person name="Yakimov M.M."/>
            <person name="Ferrer M."/>
        </authorList>
    </citation>
    <scope>NUCLEOTIDE SEQUENCE</scope>
</reference>
<gene>
    <name evidence="1" type="ORF">EVA_06518</name>
</gene>
<evidence type="ECO:0000313" key="1">
    <source>
        <dbReference type="EMBL" id="EJX05373.1"/>
    </source>
</evidence>
<dbReference type="EMBL" id="AMCI01001491">
    <property type="protein sequence ID" value="EJX05373.1"/>
    <property type="molecule type" value="Genomic_DNA"/>
</dbReference>